<evidence type="ECO:0000313" key="2">
    <source>
        <dbReference type="Proteomes" id="UP001164761"/>
    </source>
</evidence>
<dbReference type="EMBL" id="CP104067">
    <property type="protein sequence ID" value="WAH40272.1"/>
    <property type="molecule type" value="Genomic_DNA"/>
</dbReference>
<name>A0ABY6ZBN5_9BACL</name>
<evidence type="ECO:0000313" key="1">
    <source>
        <dbReference type="EMBL" id="WAH40272.1"/>
    </source>
</evidence>
<dbReference type="Gene3D" id="2.60.120.10">
    <property type="entry name" value="Jelly Rolls"/>
    <property type="match status" value="1"/>
</dbReference>
<dbReference type="RefSeq" id="WP_268004169.1">
    <property type="nucleotide sequence ID" value="NZ_BSUT01000001.1"/>
</dbReference>
<gene>
    <name evidence="1" type="ORF">NZD89_18085</name>
</gene>
<sequence length="117" mass="13134">MNWWHCITAVSYEVHVVQVFSSAKRQIIEGSDMLRKTPPKVFQQAYDINAKQFASVLSPIKETVVIGPPDCVDLTSASDTANVNIPRAANVTYPGCPNLFFDLRIWLYEGITVLFTK</sequence>
<accession>A0ABY6ZBN5</accession>
<protein>
    <submittedName>
        <fullName evidence="1">Uncharacterized protein</fullName>
    </submittedName>
</protein>
<proteinExistence type="predicted"/>
<dbReference type="InterPro" id="IPR014710">
    <property type="entry name" value="RmlC-like_jellyroll"/>
</dbReference>
<reference evidence="1" key="1">
    <citation type="submission" date="2022-08" db="EMBL/GenBank/DDBJ databases">
        <title>Alicyclobacillus fastidiosus DSM 17978, complete genome.</title>
        <authorList>
            <person name="Wang Q."/>
            <person name="Cai R."/>
            <person name="Wang Z."/>
        </authorList>
    </citation>
    <scope>NUCLEOTIDE SEQUENCE</scope>
    <source>
        <strain evidence="1">DSM 17978</strain>
    </source>
</reference>
<keyword evidence="2" id="KW-1185">Reference proteome</keyword>
<dbReference type="Proteomes" id="UP001164761">
    <property type="component" value="Chromosome"/>
</dbReference>
<organism evidence="1 2">
    <name type="scientific">Alicyclobacillus fastidiosus</name>
    <dbReference type="NCBI Taxonomy" id="392011"/>
    <lineage>
        <taxon>Bacteria</taxon>
        <taxon>Bacillati</taxon>
        <taxon>Bacillota</taxon>
        <taxon>Bacilli</taxon>
        <taxon>Bacillales</taxon>
        <taxon>Alicyclobacillaceae</taxon>
        <taxon>Alicyclobacillus</taxon>
    </lineage>
</organism>